<organism evidence="7 8">
    <name type="scientific">Daphnia galeata</name>
    <dbReference type="NCBI Taxonomy" id="27404"/>
    <lineage>
        <taxon>Eukaryota</taxon>
        <taxon>Metazoa</taxon>
        <taxon>Ecdysozoa</taxon>
        <taxon>Arthropoda</taxon>
        <taxon>Crustacea</taxon>
        <taxon>Branchiopoda</taxon>
        <taxon>Diplostraca</taxon>
        <taxon>Cladocera</taxon>
        <taxon>Anomopoda</taxon>
        <taxon>Daphniidae</taxon>
        <taxon>Daphnia</taxon>
    </lineage>
</organism>
<evidence type="ECO:0000259" key="6">
    <source>
        <dbReference type="Pfam" id="PF07993"/>
    </source>
</evidence>
<feature type="domain" description="Thioester reductase (TE)" evidence="6">
    <location>
        <begin position="8"/>
        <end position="112"/>
    </location>
</feature>
<dbReference type="GO" id="GO:0035336">
    <property type="term" value="P:long-chain fatty-acyl-CoA metabolic process"/>
    <property type="evidence" value="ECO:0007669"/>
    <property type="project" value="TreeGrafter"/>
</dbReference>
<accession>A0A8J2RPC5</accession>
<reference evidence="7" key="1">
    <citation type="submission" date="2021-11" db="EMBL/GenBank/DDBJ databases">
        <authorList>
            <person name="Schell T."/>
        </authorList>
    </citation>
    <scope>NUCLEOTIDE SEQUENCE</scope>
    <source>
        <strain evidence="7">M5</strain>
    </source>
</reference>
<dbReference type="InterPro" id="IPR033640">
    <property type="entry name" value="FAR_C"/>
</dbReference>
<gene>
    <name evidence="7" type="ORF">DGAL_LOCUS9358</name>
</gene>
<dbReference type="GO" id="GO:0005777">
    <property type="term" value="C:peroxisome"/>
    <property type="evidence" value="ECO:0007669"/>
    <property type="project" value="TreeGrafter"/>
</dbReference>
<evidence type="ECO:0000256" key="2">
    <source>
        <dbReference type="ARBA" id="ARBA00022516"/>
    </source>
</evidence>
<evidence type="ECO:0000313" key="8">
    <source>
        <dbReference type="Proteomes" id="UP000789390"/>
    </source>
</evidence>
<keyword evidence="4" id="KW-0560">Oxidoreductase</keyword>
<evidence type="ECO:0000256" key="1">
    <source>
        <dbReference type="ARBA" id="ARBA00005928"/>
    </source>
</evidence>
<dbReference type="Pfam" id="PF03015">
    <property type="entry name" value="Sterile"/>
    <property type="match status" value="1"/>
</dbReference>
<comment type="catalytic activity">
    <reaction evidence="4">
        <text>a long-chain fatty acyl-CoA + 2 NADPH + 2 H(+) = a long-chain primary fatty alcohol + 2 NADP(+) + CoA</text>
        <dbReference type="Rhea" id="RHEA:52716"/>
        <dbReference type="ChEBI" id="CHEBI:15378"/>
        <dbReference type="ChEBI" id="CHEBI:57287"/>
        <dbReference type="ChEBI" id="CHEBI:57783"/>
        <dbReference type="ChEBI" id="CHEBI:58349"/>
        <dbReference type="ChEBI" id="CHEBI:77396"/>
        <dbReference type="ChEBI" id="CHEBI:83139"/>
        <dbReference type="EC" id="1.2.1.84"/>
    </reaction>
</comment>
<dbReference type="OrthoDB" id="429813at2759"/>
<dbReference type="GO" id="GO:0102965">
    <property type="term" value="F:alcohol-forming long-chain fatty acyl-CoA reductase activity"/>
    <property type="evidence" value="ECO:0007669"/>
    <property type="project" value="UniProtKB-EC"/>
</dbReference>
<comment type="similarity">
    <text evidence="1 4">Belongs to the fatty acyl-CoA reductase family.</text>
</comment>
<protein>
    <recommendedName>
        <fullName evidence="4">Fatty acyl-CoA reductase</fullName>
        <ecNumber evidence="4">1.2.1.84</ecNumber>
    </recommendedName>
</protein>
<comment type="caution">
    <text evidence="7">The sequence shown here is derived from an EMBL/GenBank/DDBJ whole genome shotgun (WGS) entry which is preliminary data.</text>
</comment>
<proteinExistence type="inferred from homology"/>
<dbReference type="PANTHER" id="PTHR11011">
    <property type="entry name" value="MALE STERILITY PROTEIN 2-RELATED"/>
    <property type="match status" value="1"/>
</dbReference>
<name>A0A8J2RPC5_9CRUS</name>
<dbReference type="EC" id="1.2.1.84" evidence="4"/>
<keyword evidence="4" id="KW-0521">NADP</keyword>
<dbReference type="InterPro" id="IPR036291">
    <property type="entry name" value="NAD(P)-bd_dom_sf"/>
</dbReference>
<comment type="function">
    <text evidence="4">Catalyzes the reduction of fatty acyl-CoA to fatty alcohols.</text>
</comment>
<evidence type="ECO:0000256" key="3">
    <source>
        <dbReference type="ARBA" id="ARBA00023098"/>
    </source>
</evidence>
<dbReference type="Gene3D" id="3.40.50.720">
    <property type="entry name" value="NAD(P)-binding Rossmann-like Domain"/>
    <property type="match status" value="1"/>
</dbReference>
<feature type="domain" description="Fatty acyl-CoA reductase C-terminal" evidence="5">
    <location>
        <begin position="164"/>
        <end position="203"/>
    </location>
</feature>
<keyword evidence="3 4" id="KW-0443">Lipid metabolism</keyword>
<evidence type="ECO:0000313" key="7">
    <source>
        <dbReference type="EMBL" id="CAH0106207.1"/>
    </source>
</evidence>
<dbReference type="EMBL" id="CAKKLH010000223">
    <property type="protein sequence ID" value="CAH0106207.1"/>
    <property type="molecule type" value="Genomic_DNA"/>
</dbReference>
<dbReference type="InterPro" id="IPR026055">
    <property type="entry name" value="FAR"/>
</dbReference>
<dbReference type="CDD" id="cd09071">
    <property type="entry name" value="FAR_C"/>
    <property type="match status" value="1"/>
</dbReference>
<dbReference type="Pfam" id="PF07993">
    <property type="entry name" value="NAD_binding_4"/>
    <property type="match status" value="1"/>
</dbReference>
<dbReference type="Proteomes" id="UP000789390">
    <property type="component" value="Unassembled WGS sequence"/>
</dbReference>
<keyword evidence="8" id="KW-1185">Reference proteome</keyword>
<sequence length="217" mass="24260">MDFMDSVDDQLLASITKQLVVKCPNVYAYSKALGEQLLQNLCECGEHGLPLVIVRPSIVTASMTEPLPGWIDNLNGPSGMIVGIAKGLVRTVRLDSRLVADLILVDIAINLMIAAAWDRANSHTAALEKTFSYSTVQESVQSHVLFRILHNATVELCQLQSGLLLEKKCSEDRSTYDFDVRKINWESYMESYVSGVRKYLLKEDSSTLNFRKSNLKM</sequence>
<evidence type="ECO:0000259" key="5">
    <source>
        <dbReference type="Pfam" id="PF03015"/>
    </source>
</evidence>
<dbReference type="SUPFAM" id="SSF51735">
    <property type="entry name" value="NAD(P)-binding Rossmann-fold domains"/>
    <property type="match status" value="1"/>
</dbReference>
<dbReference type="InterPro" id="IPR013120">
    <property type="entry name" value="FAR_NAD-bd"/>
</dbReference>
<dbReference type="GO" id="GO:0080019">
    <property type="term" value="F:alcohol-forming very long-chain fatty acyl-CoA reductase activity"/>
    <property type="evidence" value="ECO:0007669"/>
    <property type="project" value="InterPro"/>
</dbReference>
<keyword evidence="2 4" id="KW-0444">Lipid biosynthesis</keyword>
<dbReference type="PANTHER" id="PTHR11011:SF116">
    <property type="entry name" value="FATTY ACYL-COA REDUCTASE CG5065-RELATED"/>
    <property type="match status" value="1"/>
</dbReference>
<evidence type="ECO:0000256" key="4">
    <source>
        <dbReference type="RuleBase" id="RU363097"/>
    </source>
</evidence>
<dbReference type="AlphaFoldDB" id="A0A8J2RPC5"/>